<evidence type="ECO:0000313" key="3">
    <source>
        <dbReference type="EMBL" id="PQJ78860.1"/>
    </source>
</evidence>
<evidence type="ECO:0000256" key="1">
    <source>
        <dbReference type="SAM" id="SignalP"/>
    </source>
</evidence>
<dbReference type="AlphaFoldDB" id="A0A2S7WMN4"/>
<keyword evidence="1" id="KW-0732">Signal</keyword>
<organism evidence="3 4">
    <name type="scientific">Polaribacter porphyrae</name>
    <dbReference type="NCBI Taxonomy" id="1137780"/>
    <lineage>
        <taxon>Bacteria</taxon>
        <taxon>Pseudomonadati</taxon>
        <taxon>Bacteroidota</taxon>
        <taxon>Flavobacteriia</taxon>
        <taxon>Flavobacteriales</taxon>
        <taxon>Flavobacteriaceae</taxon>
    </lineage>
</organism>
<dbReference type="Proteomes" id="UP000238882">
    <property type="component" value="Unassembled WGS sequence"/>
</dbReference>
<dbReference type="OrthoDB" id="665834at2"/>
<protein>
    <recommendedName>
        <fullName evidence="2">YHYH domain-containing protein</fullName>
    </recommendedName>
</protein>
<accession>A0A2S7WMN4</accession>
<name>A0A2S7WMN4_9FLAO</name>
<evidence type="ECO:0000259" key="2">
    <source>
        <dbReference type="Pfam" id="PF14240"/>
    </source>
</evidence>
<feature type="chain" id="PRO_5015615631" description="YHYH domain-containing protein" evidence="1">
    <location>
        <begin position="26"/>
        <end position="266"/>
    </location>
</feature>
<reference evidence="3 4" key="1">
    <citation type="submission" date="2016-12" db="EMBL/GenBank/DDBJ databases">
        <title>Trade-off between light-utilization and light-protection in marine flavobacteria.</title>
        <authorList>
            <person name="Kumagai Y."/>
            <person name="Yoshizawa S."/>
            <person name="Kogure K."/>
            <person name="Iwasaki W."/>
        </authorList>
    </citation>
    <scope>NUCLEOTIDE SEQUENCE [LARGE SCALE GENOMIC DNA]</scope>
    <source>
        <strain evidence="3 4">NBRC 108759</strain>
    </source>
</reference>
<dbReference type="EMBL" id="MSCN01000001">
    <property type="protein sequence ID" value="PQJ78860.1"/>
    <property type="molecule type" value="Genomic_DNA"/>
</dbReference>
<evidence type="ECO:0000313" key="4">
    <source>
        <dbReference type="Proteomes" id="UP000238882"/>
    </source>
</evidence>
<comment type="caution">
    <text evidence="3">The sequence shown here is derived from an EMBL/GenBank/DDBJ whole genome shotgun (WGS) entry which is preliminary data.</text>
</comment>
<keyword evidence="4" id="KW-1185">Reference proteome</keyword>
<sequence>MKTKSIKIKAFLTMLLVMVIISCSSDNDNTPDPDPDIDTTDDIITELPAAFAAFDTDETDIYISGNGTTITIETTGLPNHTTPYWSSSHPLYVAPTVTSTGMMTPTRIDTSGRDLSGTLTVSAVPKKASSTTATSLGAIGIAVSGAYIYNDQEGNGPLDGAAGGLDYTGAHIGPSQYHYHLEPLAFTDDDDKLIGIMADGFLIYGRRDYPSNDYPTDLDASGGHFGPTPTNPDGEYHYHIVNELYSTTGRYVIFAGSYQGTPNAIN</sequence>
<feature type="signal peptide" evidence="1">
    <location>
        <begin position="1"/>
        <end position="25"/>
    </location>
</feature>
<feature type="domain" description="YHYH" evidence="2">
    <location>
        <begin position="120"/>
        <end position="211"/>
    </location>
</feature>
<dbReference type="RefSeq" id="WP_105015455.1">
    <property type="nucleotide sequence ID" value="NZ_MSCN01000001.1"/>
</dbReference>
<dbReference type="PROSITE" id="PS51257">
    <property type="entry name" value="PROKAR_LIPOPROTEIN"/>
    <property type="match status" value="1"/>
</dbReference>
<gene>
    <name evidence="3" type="ORF">BTO18_06530</name>
</gene>
<dbReference type="Pfam" id="PF14240">
    <property type="entry name" value="YHYH"/>
    <property type="match status" value="1"/>
</dbReference>
<dbReference type="InterPro" id="IPR025924">
    <property type="entry name" value="YHYH_dom"/>
</dbReference>
<proteinExistence type="predicted"/>